<gene>
    <name evidence="3" type="ORF">HNQ40_001622</name>
</gene>
<dbReference type="Pfam" id="PF05036">
    <property type="entry name" value="SPOR"/>
    <property type="match status" value="1"/>
</dbReference>
<keyword evidence="4" id="KW-1185">Reference proteome</keyword>
<feature type="signal peptide" evidence="1">
    <location>
        <begin position="1"/>
        <end position="22"/>
    </location>
</feature>
<comment type="caution">
    <text evidence="3">The sequence shown here is derived from an EMBL/GenBank/DDBJ whole genome shotgun (WGS) entry which is preliminary data.</text>
</comment>
<dbReference type="InterPro" id="IPR011990">
    <property type="entry name" value="TPR-like_helical_dom_sf"/>
</dbReference>
<name>A0A7X0H813_9BACT</name>
<feature type="domain" description="SPOR" evidence="2">
    <location>
        <begin position="180"/>
        <end position="263"/>
    </location>
</feature>
<evidence type="ECO:0000256" key="1">
    <source>
        <dbReference type="SAM" id="SignalP"/>
    </source>
</evidence>
<dbReference type="SUPFAM" id="SSF110997">
    <property type="entry name" value="Sporulation related repeat"/>
    <property type="match status" value="1"/>
</dbReference>
<dbReference type="Gene3D" id="1.25.40.10">
    <property type="entry name" value="Tetratricopeptide repeat domain"/>
    <property type="match status" value="1"/>
</dbReference>
<dbReference type="GO" id="GO:0042834">
    <property type="term" value="F:peptidoglycan binding"/>
    <property type="evidence" value="ECO:0007669"/>
    <property type="project" value="InterPro"/>
</dbReference>
<dbReference type="AlphaFoldDB" id="A0A7X0H813"/>
<evidence type="ECO:0000259" key="2">
    <source>
        <dbReference type="PROSITE" id="PS51724"/>
    </source>
</evidence>
<reference evidence="3 4" key="1">
    <citation type="submission" date="2020-08" db="EMBL/GenBank/DDBJ databases">
        <title>Genomic Encyclopedia of Type Strains, Phase IV (KMG-IV): sequencing the most valuable type-strain genomes for metagenomic binning, comparative biology and taxonomic classification.</title>
        <authorList>
            <person name="Goeker M."/>
        </authorList>
    </citation>
    <scope>NUCLEOTIDE SEQUENCE [LARGE SCALE GENOMIC DNA]</scope>
    <source>
        <strain evidence="3 4">DSM 103725</strain>
    </source>
</reference>
<protein>
    <submittedName>
        <fullName evidence="3">Tetratricopeptide (TPR) repeat protein</fullName>
    </submittedName>
</protein>
<dbReference type="RefSeq" id="WP_184677378.1">
    <property type="nucleotide sequence ID" value="NZ_JACHGY010000001.1"/>
</dbReference>
<dbReference type="PROSITE" id="PS51724">
    <property type="entry name" value="SPOR"/>
    <property type="match status" value="1"/>
</dbReference>
<evidence type="ECO:0000313" key="3">
    <source>
        <dbReference type="EMBL" id="MBB6429816.1"/>
    </source>
</evidence>
<proteinExistence type="predicted"/>
<dbReference type="InterPro" id="IPR036680">
    <property type="entry name" value="SPOR-like_sf"/>
</dbReference>
<dbReference type="Proteomes" id="UP000541810">
    <property type="component" value="Unassembled WGS sequence"/>
</dbReference>
<organism evidence="3 4">
    <name type="scientific">Algisphaera agarilytica</name>
    <dbReference type="NCBI Taxonomy" id="1385975"/>
    <lineage>
        <taxon>Bacteria</taxon>
        <taxon>Pseudomonadati</taxon>
        <taxon>Planctomycetota</taxon>
        <taxon>Phycisphaerae</taxon>
        <taxon>Phycisphaerales</taxon>
        <taxon>Phycisphaeraceae</taxon>
        <taxon>Algisphaera</taxon>
    </lineage>
</organism>
<sequence length="266" mass="28235">MNGSRVLRVVLCLMLLSGVVLQSGCRNSQPTATLDDANSAYHRGDYEQAYSFASAIASAEPSLDSAEAAYVAGLSAGELGRTDKAVKYLRQAAEGFDKELAANAGVMLGLAYSTQERYALATDALLSAAPTLTGEDRAKAYYYAAIAQQKLGRWANARDHLTLARASSADPAFRKQVEDQLAVNGYTLQLGSFANVENAQAAADQIRDAAIEARVGAPRLLANPARPGQTLVHLGRFTTYTSAAAYRDELGIPGAFIVPVATEQVR</sequence>
<dbReference type="InterPro" id="IPR007730">
    <property type="entry name" value="SPOR-like_dom"/>
</dbReference>
<dbReference type="EMBL" id="JACHGY010000001">
    <property type="protein sequence ID" value="MBB6429816.1"/>
    <property type="molecule type" value="Genomic_DNA"/>
</dbReference>
<dbReference type="Gene3D" id="3.30.70.1070">
    <property type="entry name" value="Sporulation related repeat"/>
    <property type="match status" value="1"/>
</dbReference>
<evidence type="ECO:0000313" key="4">
    <source>
        <dbReference type="Proteomes" id="UP000541810"/>
    </source>
</evidence>
<dbReference type="SUPFAM" id="SSF81901">
    <property type="entry name" value="HCP-like"/>
    <property type="match status" value="1"/>
</dbReference>
<accession>A0A7X0H813</accession>
<keyword evidence="1" id="KW-0732">Signal</keyword>
<feature type="chain" id="PRO_5031474102" evidence="1">
    <location>
        <begin position="23"/>
        <end position="266"/>
    </location>
</feature>